<organism evidence="1 2">
    <name type="scientific">Actinomyces slackii</name>
    <dbReference type="NCBI Taxonomy" id="52774"/>
    <lineage>
        <taxon>Bacteria</taxon>
        <taxon>Bacillati</taxon>
        <taxon>Actinomycetota</taxon>
        <taxon>Actinomycetes</taxon>
        <taxon>Actinomycetales</taxon>
        <taxon>Actinomycetaceae</taxon>
        <taxon>Actinomyces</taxon>
    </lineage>
</organism>
<keyword evidence="2" id="KW-1185">Reference proteome</keyword>
<gene>
    <name evidence="1" type="ORF">NCTC11923_00788</name>
</gene>
<dbReference type="RefSeq" id="WP_026426444.1">
    <property type="nucleotide sequence ID" value="NZ_CBCRWE010000020.1"/>
</dbReference>
<dbReference type="InterPro" id="IPR025591">
    <property type="entry name" value="RloB"/>
</dbReference>
<protein>
    <recommendedName>
        <fullName evidence="3">RloB-like protein</fullName>
    </recommendedName>
</protein>
<dbReference type="KEGG" id="asla:NCTC11923_00788"/>
<dbReference type="AlphaFoldDB" id="A0A3S4SNK0"/>
<accession>A0A3S4SNK0</accession>
<dbReference type="Proteomes" id="UP000276899">
    <property type="component" value="Chromosome"/>
</dbReference>
<evidence type="ECO:0000313" key="2">
    <source>
        <dbReference type="Proteomes" id="UP000276899"/>
    </source>
</evidence>
<reference evidence="1 2" key="1">
    <citation type="submission" date="2018-12" db="EMBL/GenBank/DDBJ databases">
        <authorList>
            <consortium name="Pathogen Informatics"/>
        </authorList>
    </citation>
    <scope>NUCLEOTIDE SEQUENCE [LARGE SCALE GENOMIC DNA]</scope>
    <source>
        <strain evidence="1 2">NCTC11923</strain>
    </source>
</reference>
<proteinExistence type="predicted"/>
<evidence type="ECO:0000313" key="1">
    <source>
        <dbReference type="EMBL" id="VEG74167.1"/>
    </source>
</evidence>
<evidence type="ECO:0008006" key="3">
    <source>
        <dbReference type="Google" id="ProtNLM"/>
    </source>
</evidence>
<name>A0A3S4SNK0_9ACTO</name>
<dbReference type="Pfam" id="PF13707">
    <property type="entry name" value="RloB"/>
    <property type="match status" value="1"/>
</dbReference>
<sequence>MLLVTNGAVTEKHYLDWLARLTREFSQGVAVTVKYIGGAPSTVVKDLKGPRSDLSAFEEVWIIVDHDGEDRSTFLRECKRLTTRRTIVHGVVSVPCFEVWLNAHYEPVRNYQSQADAQAHYAQLTRQPKGAKTIPDDLLCAEAMRDAVDRCHLPGEALPERDTQGPCPSTTMPHLLASLGLIAPLS</sequence>
<dbReference type="EMBL" id="LR134363">
    <property type="protein sequence ID" value="VEG74167.1"/>
    <property type="molecule type" value="Genomic_DNA"/>
</dbReference>